<sequence>MSGKKLILLVIALTLAALIFGWFFLKMVMFNYDVDRDTSQPAEMETIDYYIYTSIKYRKENQPNTDSLLSHAVGPNQS</sequence>
<feature type="transmembrane region" description="Helical" evidence="1">
    <location>
        <begin position="6"/>
        <end position="25"/>
    </location>
</feature>
<keyword evidence="1" id="KW-1133">Transmembrane helix</keyword>
<evidence type="ECO:0000313" key="3">
    <source>
        <dbReference type="Proteomes" id="UP000306980"/>
    </source>
</evidence>
<dbReference type="Proteomes" id="UP000306980">
    <property type="component" value="Unassembled WGS sequence"/>
</dbReference>
<keyword evidence="1" id="KW-0472">Membrane</keyword>
<dbReference type="RefSeq" id="WP_138603773.1">
    <property type="nucleotide sequence ID" value="NZ_VCIA01000001.1"/>
</dbReference>
<accession>A0A5S3QMB8</accession>
<comment type="caution">
    <text evidence="2">The sequence shown here is derived from an EMBL/GenBank/DDBJ whole genome shotgun (WGS) entry which is preliminary data.</text>
</comment>
<protein>
    <submittedName>
        <fullName evidence="2">Uncharacterized protein</fullName>
    </submittedName>
</protein>
<gene>
    <name evidence="2" type="ORF">FFL34_12865</name>
</gene>
<reference evidence="2 3" key="1">
    <citation type="submission" date="2019-05" db="EMBL/GenBank/DDBJ databases">
        <title>Genomic analysis of Lentibacillus sp. NKC220-2.</title>
        <authorList>
            <person name="Oh Y.J."/>
        </authorList>
    </citation>
    <scope>NUCLEOTIDE SEQUENCE [LARGE SCALE GENOMIC DNA]</scope>
    <source>
        <strain evidence="2 3">NKC220-2</strain>
    </source>
</reference>
<name>A0A5S3QMB8_9BACI</name>
<dbReference type="AlphaFoldDB" id="A0A5S3QMB8"/>
<dbReference type="EMBL" id="VCIA01000001">
    <property type="protein sequence ID" value="TMN22877.1"/>
    <property type="molecule type" value="Genomic_DNA"/>
</dbReference>
<organism evidence="2 3">
    <name type="scientific">Lentibacillus cibarius</name>
    <dbReference type="NCBI Taxonomy" id="2583219"/>
    <lineage>
        <taxon>Bacteria</taxon>
        <taxon>Bacillati</taxon>
        <taxon>Bacillota</taxon>
        <taxon>Bacilli</taxon>
        <taxon>Bacillales</taxon>
        <taxon>Bacillaceae</taxon>
        <taxon>Lentibacillus</taxon>
    </lineage>
</organism>
<evidence type="ECO:0000256" key="1">
    <source>
        <dbReference type="SAM" id="Phobius"/>
    </source>
</evidence>
<evidence type="ECO:0000313" key="2">
    <source>
        <dbReference type="EMBL" id="TMN22877.1"/>
    </source>
</evidence>
<keyword evidence="1" id="KW-0812">Transmembrane</keyword>
<proteinExistence type="predicted"/>